<reference evidence="2 3" key="1">
    <citation type="submission" date="2018-11" db="EMBL/GenBank/DDBJ databases">
        <authorList>
            <consortium name="Pathogen Informatics"/>
        </authorList>
    </citation>
    <scope>NUCLEOTIDE SEQUENCE [LARGE SCALE GENOMIC DNA]</scope>
</reference>
<organism evidence="2 3">
    <name type="scientific">Dibothriocephalus latus</name>
    <name type="common">Fish tapeworm</name>
    <name type="synonym">Diphyllobothrium latum</name>
    <dbReference type="NCBI Taxonomy" id="60516"/>
    <lineage>
        <taxon>Eukaryota</taxon>
        <taxon>Metazoa</taxon>
        <taxon>Spiralia</taxon>
        <taxon>Lophotrochozoa</taxon>
        <taxon>Platyhelminthes</taxon>
        <taxon>Cestoda</taxon>
        <taxon>Eucestoda</taxon>
        <taxon>Diphyllobothriidea</taxon>
        <taxon>Diphyllobothriidae</taxon>
        <taxon>Dibothriocephalus</taxon>
    </lineage>
</organism>
<gene>
    <name evidence="2" type="ORF">DILT_LOCUS2056</name>
</gene>
<dbReference type="AlphaFoldDB" id="A0A3P6SMF7"/>
<evidence type="ECO:0000313" key="3">
    <source>
        <dbReference type="Proteomes" id="UP000281553"/>
    </source>
</evidence>
<proteinExistence type="predicted"/>
<protein>
    <submittedName>
        <fullName evidence="2">Uncharacterized protein</fullName>
    </submittedName>
</protein>
<name>A0A3P6SMF7_DIBLA</name>
<feature type="region of interest" description="Disordered" evidence="1">
    <location>
        <begin position="50"/>
        <end position="73"/>
    </location>
</feature>
<feature type="compositionally biased region" description="Acidic residues" evidence="1">
    <location>
        <begin position="52"/>
        <end position="66"/>
    </location>
</feature>
<evidence type="ECO:0000256" key="1">
    <source>
        <dbReference type="SAM" id="MobiDB-lite"/>
    </source>
</evidence>
<keyword evidence="3" id="KW-1185">Reference proteome</keyword>
<sequence length="73" mass="8722">MSDNDEHCIVYNDAALERLLDRSQQGMQEKEMEMNDYLSSFKVAHYEKREIQDEEEEDVDDEDQEDREVCQCA</sequence>
<accession>A0A3P6SMF7</accession>
<dbReference type="EMBL" id="UYRU01019921">
    <property type="protein sequence ID" value="VDK54858.1"/>
    <property type="molecule type" value="Genomic_DNA"/>
</dbReference>
<dbReference type="OrthoDB" id="448448at2759"/>
<dbReference type="Proteomes" id="UP000281553">
    <property type="component" value="Unassembled WGS sequence"/>
</dbReference>
<evidence type="ECO:0000313" key="2">
    <source>
        <dbReference type="EMBL" id="VDK54858.1"/>
    </source>
</evidence>